<evidence type="ECO:0000259" key="3">
    <source>
        <dbReference type="Pfam" id="PF01156"/>
    </source>
</evidence>
<dbReference type="GO" id="GO:0008477">
    <property type="term" value="F:purine nucleosidase activity"/>
    <property type="evidence" value="ECO:0007669"/>
    <property type="project" value="TreeGrafter"/>
</dbReference>
<organism evidence="4 5">
    <name type="scientific">Nocardiopsis kunsanensis</name>
    <dbReference type="NCBI Taxonomy" id="141693"/>
    <lineage>
        <taxon>Bacteria</taxon>
        <taxon>Bacillati</taxon>
        <taxon>Actinomycetota</taxon>
        <taxon>Actinomycetes</taxon>
        <taxon>Streptosporangiales</taxon>
        <taxon>Nocardiopsidaceae</taxon>
        <taxon>Nocardiopsis</taxon>
    </lineage>
</organism>
<comment type="caution">
    <text evidence="4">The sequence shown here is derived from an EMBL/GenBank/DDBJ whole genome shotgun (WGS) entry which is preliminary data.</text>
</comment>
<reference evidence="4 5" key="1">
    <citation type="journal article" date="2014" name="Int. J. Syst. Evol. Microbiol.">
        <title>Complete genome sequence of Corynebacterium casei LMG S-19264T (=DSM 44701T), isolated from a smear-ripened cheese.</title>
        <authorList>
            <consortium name="US DOE Joint Genome Institute (JGI-PGF)"/>
            <person name="Walter F."/>
            <person name="Albersmeier A."/>
            <person name="Kalinowski J."/>
            <person name="Ruckert C."/>
        </authorList>
    </citation>
    <scope>NUCLEOTIDE SEQUENCE [LARGE SCALE GENOMIC DNA]</scope>
    <source>
        <strain evidence="4 5">KCTC 19473</strain>
    </source>
</reference>
<dbReference type="RefSeq" id="WP_017574551.1">
    <property type="nucleotide sequence ID" value="NZ_BMXL01000020.1"/>
</dbReference>
<dbReference type="SUPFAM" id="SSF53590">
    <property type="entry name" value="Nucleoside hydrolase"/>
    <property type="match status" value="1"/>
</dbReference>
<evidence type="ECO:0000256" key="2">
    <source>
        <dbReference type="ARBA" id="ARBA00023295"/>
    </source>
</evidence>
<keyword evidence="1" id="KW-0378">Hydrolase</keyword>
<proteinExistence type="predicted"/>
<dbReference type="EMBL" id="BMXL01000020">
    <property type="protein sequence ID" value="GHD31225.1"/>
    <property type="molecule type" value="Genomic_DNA"/>
</dbReference>
<keyword evidence="5" id="KW-1185">Reference proteome</keyword>
<dbReference type="PANTHER" id="PTHR12304:SF4">
    <property type="entry name" value="URIDINE NUCLEOSIDASE"/>
    <property type="match status" value="1"/>
</dbReference>
<dbReference type="Proteomes" id="UP000654947">
    <property type="component" value="Unassembled WGS sequence"/>
</dbReference>
<dbReference type="Gene3D" id="3.90.245.10">
    <property type="entry name" value="Ribonucleoside hydrolase-like"/>
    <property type="match status" value="1"/>
</dbReference>
<accession>A0A919CJK7</accession>
<evidence type="ECO:0000313" key="4">
    <source>
        <dbReference type="EMBL" id="GHD31225.1"/>
    </source>
</evidence>
<evidence type="ECO:0000313" key="5">
    <source>
        <dbReference type="Proteomes" id="UP000654947"/>
    </source>
</evidence>
<dbReference type="InterPro" id="IPR001910">
    <property type="entry name" value="Inosine/uridine_hydrolase_dom"/>
</dbReference>
<dbReference type="Pfam" id="PF01156">
    <property type="entry name" value="IU_nuc_hydro"/>
    <property type="match status" value="1"/>
</dbReference>
<dbReference type="AlphaFoldDB" id="A0A919CJK7"/>
<name>A0A919CJK7_9ACTN</name>
<dbReference type="InterPro" id="IPR036452">
    <property type="entry name" value="Ribo_hydro-like"/>
</dbReference>
<dbReference type="GO" id="GO:0006152">
    <property type="term" value="P:purine nucleoside catabolic process"/>
    <property type="evidence" value="ECO:0007669"/>
    <property type="project" value="TreeGrafter"/>
</dbReference>
<gene>
    <name evidence="4" type="ORF">GCM10007147_33890</name>
</gene>
<dbReference type="GO" id="GO:0005829">
    <property type="term" value="C:cytosol"/>
    <property type="evidence" value="ECO:0007669"/>
    <property type="project" value="TreeGrafter"/>
</dbReference>
<dbReference type="PANTHER" id="PTHR12304">
    <property type="entry name" value="INOSINE-URIDINE PREFERRING NUCLEOSIDE HYDROLASE"/>
    <property type="match status" value="1"/>
</dbReference>
<protein>
    <recommendedName>
        <fullName evidence="3">Inosine/uridine-preferring nucleoside hydrolase domain-containing protein</fullName>
    </recommendedName>
</protein>
<dbReference type="InterPro" id="IPR023186">
    <property type="entry name" value="IUNH"/>
</dbReference>
<keyword evidence="2" id="KW-0326">Glycosidase</keyword>
<evidence type="ECO:0000256" key="1">
    <source>
        <dbReference type="ARBA" id="ARBA00022801"/>
    </source>
</evidence>
<feature type="domain" description="Inosine/uridine-preferring nucleoside hydrolase" evidence="3">
    <location>
        <begin position="56"/>
        <end position="301"/>
    </location>
</feature>
<sequence>MPYSEDDDRSIEQLRAEQEALIALGTRAPVDSALRLISEETAAGGLWPESPKGTPIILDTDIGGDPDDAIAVAAAGRTVPELALVLTNDETGNGLPHGERARLARYLLDLLDRGDVGTVAGHSAGRTRYFCAQGLVPEEIPDQPSDVTGAIRDLLARTDGPIRWVGMGALSNLARVLTEVPEAAERLIVTQMGGALEYRDPSRAEHNIRMDVLSAHRVFDAINSGRLEDVQLVTSEITFHSEIEIVPGDAFHRRLSEAPTGGWQELLHRHIEAWFAAFHPGSMQHDALALSAALGKPFVNLGLRKVSLDRIGRMSRDDRGAEVWLSVAAKYDPFNTWLKQTLFD</sequence>